<name>A0A4U0FD62_9BACL</name>
<evidence type="ECO:0000313" key="1">
    <source>
        <dbReference type="EMBL" id="TJY42687.1"/>
    </source>
</evidence>
<evidence type="ECO:0000313" key="2">
    <source>
        <dbReference type="Proteomes" id="UP000309673"/>
    </source>
</evidence>
<sequence length="163" mass="19563">MEFQHQRHLDMLTRTNISIIEAIRKGKTIEKHQVIQYVKEKNVKVLFNSLITGMMPHDNEMEYFHNLILDSYSGFQDRFDDDTYNNGLFIIADLIQLSTRSVIRSHDNNENDQVSAEEEAMPWFYKPGDENYYNERDYYDEDREINPEAEAWGHFKEYIDEHD</sequence>
<dbReference type="RefSeq" id="WP_136777106.1">
    <property type="nucleotide sequence ID" value="NZ_SUPK01000003.1"/>
</dbReference>
<accession>A0A4U0FD62</accession>
<dbReference type="EMBL" id="SUPK01000003">
    <property type="protein sequence ID" value="TJY42687.1"/>
    <property type="molecule type" value="Genomic_DNA"/>
</dbReference>
<comment type="caution">
    <text evidence="1">The sequence shown here is derived from an EMBL/GenBank/DDBJ whole genome shotgun (WGS) entry which is preliminary data.</text>
</comment>
<dbReference type="AlphaFoldDB" id="A0A4U0FD62"/>
<dbReference type="Proteomes" id="UP000309673">
    <property type="component" value="Unassembled WGS sequence"/>
</dbReference>
<proteinExistence type="predicted"/>
<reference evidence="1 2" key="1">
    <citation type="submission" date="2019-04" db="EMBL/GenBank/DDBJ databases">
        <title>Cohnella sp. nov., isolated from soil.</title>
        <authorList>
            <person name="Kim W."/>
        </authorList>
    </citation>
    <scope>NUCLEOTIDE SEQUENCE [LARGE SCALE GENOMIC DNA]</scope>
    <source>
        <strain evidence="1 2">CAU 1483</strain>
    </source>
</reference>
<protein>
    <submittedName>
        <fullName evidence="1">Uncharacterized protein</fullName>
    </submittedName>
</protein>
<keyword evidence="2" id="KW-1185">Reference proteome</keyword>
<organism evidence="1 2">
    <name type="scientific">Cohnella pontilimi</name>
    <dbReference type="NCBI Taxonomy" id="2564100"/>
    <lineage>
        <taxon>Bacteria</taxon>
        <taxon>Bacillati</taxon>
        <taxon>Bacillota</taxon>
        <taxon>Bacilli</taxon>
        <taxon>Bacillales</taxon>
        <taxon>Paenibacillaceae</taxon>
        <taxon>Cohnella</taxon>
    </lineage>
</organism>
<gene>
    <name evidence="1" type="ORF">E5161_07500</name>
</gene>